<dbReference type="CDD" id="cd00821">
    <property type="entry name" value="PH"/>
    <property type="match status" value="1"/>
</dbReference>
<reference evidence="10" key="1">
    <citation type="submission" date="2016-10" db="EMBL/GenBank/DDBJ databases">
        <authorList>
            <person name="Benchimol M."/>
            <person name="Almeida L.G."/>
            <person name="Vasconcelos A.T."/>
            <person name="Perreira-Neves A."/>
            <person name="Rosa I.A."/>
            <person name="Tasca T."/>
            <person name="Bogo M.R."/>
            <person name="de Souza W."/>
        </authorList>
    </citation>
    <scope>NUCLEOTIDE SEQUENCE [LARGE SCALE GENOMIC DNA]</scope>
    <source>
        <strain evidence="10">K</strain>
    </source>
</reference>
<evidence type="ECO:0000256" key="6">
    <source>
        <dbReference type="ARBA" id="ARBA00022840"/>
    </source>
</evidence>
<dbReference type="Pfam" id="PF00169">
    <property type="entry name" value="PH"/>
    <property type="match status" value="1"/>
</dbReference>
<dbReference type="PROSITE" id="PS00108">
    <property type="entry name" value="PROTEIN_KINASE_ST"/>
    <property type="match status" value="1"/>
</dbReference>
<dbReference type="RefSeq" id="XP_068363779.1">
    <property type="nucleotide sequence ID" value="XM_068491714.1"/>
</dbReference>
<dbReference type="CDD" id="cd05123">
    <property type="entry name" value="STKc_AGC"/>
    <property type="match status" value="1"/>
</dbReference>
<dbReference type="VEuPathDB" id="TrichDB:TRFO_04142"/>
<dbReference type="EMBL" id="MLAK01000605">
    <property type="protein sequence ID" value="OHT10643.1"/>
    <property type="molecule type" value="Genomic_DNA"/>
</dbReference>
<evidence type="ECO:0000256" key="3">
    <source>
        <dbReference type="ARBA" id="ARBA00022679"/>
    </source>
</evidence>
<dbReference type="InterPro" id="IPR011009">
    <property type="entry name" value="Kinase-like_dom_sf"/>
</dbReference>
<dbReference type="SMART" id="SM00220">
    <property type="entry name" value="S_TKc"/>
    <property type="match status" value="1"/>
</dbReference>
<dbReference type="GeneID" id="94826418"/>
<dbReference type="Gene3D" id="2.30.29.30">
    <property type="entry name" value="Pleckstrin-homology domain (PH domain)/Phosphotyrosine-binding domain (PTB)"/>
    <property type="match status" value="1"/>
</dbReference>
<dbReference type="InterPro" id="IPR045270">
    <property type="entry name" value="STKc_AGC"/>
</dbReference>
<dbReference type="FunFam" id="3.30.200.20:FF:000771">
    <property type="entry name" value="AGC family protein kinase"/>
    <property type="match status" value="1"/>
</dbReference>
<dbReference type="InterPro" id="IPR000961">
    <property type="entry name" value="AGC-kinase_C"/>
</dbReference>
<feature type="domain" description="PH" evidence="7">
    <location>
        <begin position="19"/>
        <end position="118"/>
    </location>
</feature>
<keyword evidence="5 10" id="KW-0418">Kinase</keyword>
<dbReference type="PROSITE" id="PS51285">
    <property type="entry name" value="AGC_KINASE_CTER"/>
    <property type="match status" value="1"/>
</dbReference>
<evidence type="ECO:0000256" key="2">
    <source>
        <dbReference type="ARBA" id="ARBA00022527"/>
    </source>
</evidence>
<dbReference type="InterPro" id="IPR000719">
    <property type="entry name" value="Prot_kinase_dom"/>
</dbReference>
<evidence type="ECO:0000259" key="9">
    <source>
        <dbReference type="PROSITE" id="PS51285"/>
    </source>
</evidence>
<gene>
    <name evidence="10" type="primary">pkbA</name>
    <name evidence="10" type="ORF">TRFO_04142</name>
</gene>
<dbReference type="InterPro" id="IPR008271">
    <property type="entry name" value="Ser/Thr_kinase_AS"/>
</dbReference>
<evidence type="ECO:0000259" key="8">
    <source>
        <dbReference type="PROSITE" id="PS50011"/>
    </source>
</evidence>
<dbReference type="PANTHER" id="PTHR24351">
    <property type="entry name" value="RIBOSOMAL PROTEIN S6 KINASE"/>
    <property type="match status" value="1"/>
</dbReference>
<feature type="domain" description="AGC-kinase C-terminal" evidence="9">
    <location>
        <begin position="380"/>
        <end position="448"/>
    </location>
</feature>
<dbReference type="InterPro" id="IPR001849">
    <property type="entry name" value="PH_domain"/>
</dbReference>
<dbReference type="OrthoDB" id="347657at2759"/>
<keyword evidence="2" id="KW-0723">Serine/threonine-protein kinase</keyword>
<keyword evidence="4" id="KW-0547">Nucleotide-binding</keyword>
<keyword evidence="11" id="KW-1185">Reference proteome</keyword>
<evidence type="ECO:0000313" key="11">
    <source>
        <dbReference type="Proteomes" id="UP000179807"/>
    </source>
</evidence>
<evidence type="ECO:0000256" key="4">
    <source>
        <dbReference type="ARBA" id="ARBA00022741"/>
    </source>
</evidence>
<dbReference type="Pfam" id="PF00069">
    <property type="entry name" value="Pkinase"/>
    <property type="match status" value="1"/>
</dbReference>
<dbReference type="Gene3D" id="1.10.510.10">
    <property type="entry name" value="Transferase(Phosphotransferase) domain 1"/>
    <property type="match status" value="1"/>
</dbReference>
<evidence type="ECO:0000313" key="10">
    <source>
        <dbReference type="EMBL" id="OHT10643.1"/>
    </source>
</evidence>
<dbReference type="Gene3D" id="3.30.200.20">
    <property type="entry name" value="Phosphorylase Kinase, domain 1"/>
    <property type="match status" value="1"/>
</dbReference>
<keyword evidence="6" id="KW-0067">ATP-binding</keyword>
<dbReference type="GO" id="GO:0005524">
    <property type="term" value="F:ATP binding"/>
    <property type="evidence" value="ECO:0007669"/>
    <property type="project" value="UniProtKB-KW"/>
</dbReference>
<keyword evidence="3" id="KW-0808">Transferase</keyword>
<dbReference type="FunFam" id="1.10.510.10:FF:000008">
    <property type="entry name" value="Non-specific serine/threonine protein kinase"/>
    <property type="match status" value="1"/>
</dbReference>
<protein>
    <submittedName>
        <fullName evidence="10">RAC family serine/threonine-protein kinase like protein</fullName>
    </submittedName>
</protein>
<evidence type="ECO:0000256" key="1">
    <source>
        <dbReference type="ARBA" id="ARBA00006935"/>
    </source>
</evidence>
<dbReference type="SUPFAM" id="SSF56112">
    <property type="entry name" value="Protein kinase-like (PK-like)"/>
    <property type="match status" value="1"/>
</dbReference>
<comment type="similarity">
    <text evidence="1">Belongs to the protein kinase superfamily. AGC Ser/Thr protein kinase family. RAC subfamily.</text>
</comment>
<evidence type="ECO:0000259" key="7">
    <source>
        <dbReference type="PROSITE" id="PS50003"/>
    </source>
</evidence>
<dbReference type="PROSITE" id="PS50011">
    <property type="entry name" value="PROTEIN_KINASE_DOM"/>
    <property type="match status" value="1"/>
</dbReference>
<dbReference type="SMART" id="SM00233">
    <property type="entry name" value="PH"/>
    <property type="match status" value="1"/>
</dbReference>
<name>A0A1J4KHG7_9EUKA</name>
<dbReference type="PROSITE" id="PS50003">
    <property type="entry name" value="PH_DOMAIN"/>
    <property type="match status" value="1"/>
</dbReference>
<dbReference type="InterPro" id="IPR011993">
    <property type="entry name" value="PH-like_dom_sf"/>
</dbReference>
<comment type="caution">
    <text evidence="10">The sequence shown here is derived from an EMBL/GenBank/DDBJ whole genome shotgun (WGS) entry which is preliminary data.</text>
</comment>
<evidence type="ECO:0000256" key="5">
    <source>
        <dbReference type="ARBA" id="ARBA00022777"/>
    </source>
</evidence>
<dbReference type="SUPFAM" id="SSF50729">
    <property type="entry name" value="PH domain-like"/>
    <property type="match status" value="1"/>
</dbReference>
<dbReference type="AlphaFoldDB" id="A0A1J4KHG7"/>
<dbReference type="Proteomes" id="UP000179807">
    <property type="component" value="Unassembled WGS sequence"/>
</dbReference>
<sequence length="472" mass="54429">MFNLNCTKMEDLPLLFSDILSLEGELDVRDSPQSPWRKSFCRIIDATLELFEDDIAASPFVTIQINSSITVEFDDDSKGKNNSFYFHVEKDNEFFYGFYAEKIEEARRWVDIIRALTMPQLKVTMDDFNIISVLGRGFLGKVMLVEHKETKEMYAIKSVQKKKLIESGRPHTIIAERNIMMLIKNPFIIQLHFAFQTPTKFYLGLEYAPGGELFYHMEHIGLIPVDDARLYVAEISIALEHLHKYGIVYRDLKPENVLLDAQGHVKLTDFGLAKDLCEVQNTSTFCGTNHYLAPEIIRNEPYSYEIDWWALGILLCEMLTGVTPFDGESRAKMFDSITQDEPMLPTDIDNDAGDLILKLLTKNPKERPSFEDIAAHKFFECLDWELVVDRRYVPNFVPEEIERPTMYFPPEFTQEDAIDSTIESYPAEDNMNVTGFSFFAPNVMDDGAKEVDMDVMDTDMLEEYQKLGETEL</sequence>
<organism evidence="10 11">
    <name type="scientific">Tritrichomonas foetus</name>
    <dbReference type="NCBI Taxonomy" id="1144522"/>
    <lineage>
        <taxon>Eukaryota</taxon>
        <taxon>Metamonada</taxon>
        <taxon>Parabasalia</taxon>
        <taxon>Tritrichomonadida</taxon>
        <taxon>Tritrichomonadidae</taxon>
        <taxon>Tritrichomonas</taxon>
    </lineage>
</organism>
<proteinExistence type="inferred from homology"/>
<feature type="domain" description="Protein kinase" evidence="8">
    <location>
        <begin position="128"/>
        <end position="379"/>
    </location>
</feature>
<dbReference type="GO" id="GO:0004674">
    <property type="term" value="F:protein serine/threonine kinase activity"/>
    <property type="evidence" value="ECO:0007669"/>
    <property type="project" value="UniProtKB-KW"/>
</dbReference>
<accession>A0A1J4KHG7</accession>